<reference evidence="2" key="1">
    <citation type="submission" date="2013-11" db="EMBL/GenBank/DDBJ databases">
        <title>The Genome Sequence of Phytophthora parasitica CHvinca01.</title>
        <authorList>
            <consortium name="The Broad Institute Genomics Platform"/>
            <person name="Russ C."/>
            <person name="Tyler B."/>
            <person name="Panabieres F."/>
            <person name="Shan W."/>
            <person name="Tripathy S."/>
            <person name="Grunwald N."/>
            <person name="Machado M."/>
            <person name="Johnson C.S."/>
            <person name="Arredondo F."/>
            <person name="Hong C."/>
            <person name="Coffey M."/>
            <person name="Young S.K."/>
            <person name="Zeng Q."/>
            <person name="Gargeya S."/>
            <person name="Fitzgerald M."/>
            <person name="Abouelleil A."/>
            <person name="Alvarado L."/>
            <person name="Chapman S.B."/>
            <person name="Gainer-Dewar J."/>
            <person name="Goldberg J."/>
            <person name="Griggs A."/>
            <person name="Gujja S."/>
            <person name="Hansen M."/>
            <person name="Howarth C."/>
            <person name="Imamovic A."/>
            <person name="Ireland A."/>
            <person name="Larimer J."/>
            <person name="McCowan C."/>
            <person name="Murphy C."/>
            <person name="Pearson M."/>
            <person name="Poon T.W."/>
            <person name="Priest M."/>
            <person name="Roberts A."/>
            <person name="Saif S."/>
            <person name="Shea T."/>
            <person name="Sykes S."/>
            <person name="Wortman J."/>
            <person name="Nusbaum C."/>
            <person name="Birren B."/>
        </authorList>
    </citation>
    <scope>NUCLEOTIDE SEQUENCE [LARGE SCALE GENOMIC DNA]</scope>
    <source>
        <strain evidence="2">CHvinca01</strain>
    </source>
</reference>
<accession>W2M440</accession>
<dbReference type="Proteomes" id="UP000054532">
    <property type="component" value="Unassembled WGS sequence"/>
</dbReference>
<evidence type="ECO:0000256" key="1">
    <source>
        <dbReference type="SAM" id="MobiDB-lite"/>
    </source>
</evidence>
<gene>
    <name evidence="3" type="ORF">L914_21278</name>
    <name evidence="2" type="ORF">L917_21276</name>
</gene>
<evidence type="ECO:0000313" key="2">
    <source>
        <dbReference type="EMBL" id="ETL77808.1"/>
    </source>
</evidence>
<dbReference type="Proteomes" id="UP000054423">
    <property type="component" value="Unassembled WGS sequence"/>
</dbReference>
<dbReference type="AlphaFoldDB" id="W2M440"/>
<dbReference type="EMBL" id="KI683437">
    <property type="protein sequence ID" value="ETL77808.1"/>
    <property type="molecule type" value="Genomic_DNA"/>
</dbReference>
<reference evidence="3" key="2">
    <citation type="submission" date="2013-11" db="EMBL/GenBank/DDBJ databases">
        <title>The Genome Sequence of Phytophthora parasitica IAC_01/95.</title>
        <authorList>
            <consortium name="The Broad Institute Genomics Platform"/>
            <person name="Russ C."/>
            <person name="Tyler B."/>
            <person name="Panabieres F."/>
            <person name="Shan W."/>
            <person name="Tripathy S."/>
            <person name="Grunwald N."/>
            <person name="Machado M."/>
            <person name="Johnson C.S."/>
            <person name="Arredondo F."/>
            <person name="Hong C."/>
            <person name="Coffey M."/>
            <person name="Young S.K."/>
            <person name="Zeng Q."/>
            <person name="Gargeya S."/>
            <person name="Fitzgerald M."/>
            <person name="Abouelleil A."/>
            <person name="Alvarado L."/>
            <person name="Chapman S.B."/>
            <person name="Gainer-Dewar J."/>
            <person name="Goldberg J."/>
            <person name="Griggs A."/>
            <person name="Gujja S."/>
            <person name="Hansen M."/>
            <person name="Howarth C."/>
            <person name="Imamovic A."/>
            <person name="Ireland A."/>
            <person name="Larimer J."/>
            <person name="McCowan C."/>
            <person name="Murphy C."/>
            <person name="Pearson M."/>
            <person name="Poon T.W."/>
            <person name="Priest M."/>
            <person name="Roberts A."/>
            <person name="Saif S."/>
            <person name="Shea T."/>
            <person name="Sykes S."/>
            <person name="Wortman J."/>
            <person name="Nusbaum C."/>
            <person name="Birren B."/>
        </authorList>
    </citation>
    <scope>NUCLEOTIDE SEQUENCE [LARGE SCALE GENOMIC DNA]</scope>
    <source>
        <strain evidence="3">IAC_01/95</strain>
    </source>
</reference>
<sequence length="123" mass="14678">MATTREVLPSSRQGVANANYDDEVNTAWTKWRRVEWVPSVDEYEASKTMNDGSKKQRGRRLRVRDWRRRRTERRENQSSYEWSDRKCKTGLKGDLMLHEAKICKDDMYVKNDESVATMDLPYR</sequence>
<organism evidence="3">
    <name type="scientific">Phytophthora nicotianae</name>
    <name type="common">Potato buckeye rot agent</name>
    <name type="synonym">Phytophthora parasitica</name>
    <dbReference type="NCBI Taxonomy" id="4792"/>
    <lineage>
        <taxon>Eukaryota</taxon>
        <taxon>Sar</taxon>
        <taxon>Stramenopiles</taxon>
        <taxon>Oomycota</taxon>
        <taxon>Peronosporomycetes</taxon>
        <taxon>Peronosporales</taxon>
        <taxon>Peronosporaceae</taxon>
        <taxon>Phytophthora</taxon>
    </lineage>
</organism>
<feature type="region of interest" description="Disordered" evidence="1">
    <location>
        <begin position="43"/>
        <end position="62"/>
    </location>
</feature>
<name>W2M440_PHYNI</name>
<protein>
    <submittedName>
        <fullName evidence="3">Uncharacterized protein</fullName>
    </submittedName>
</protein>
<evidence type="ECO:0000313" key="3">
    <source>
        <dbReference type="EMBL" id="ETM31075.1"/>
    </source>
</evidence>
<dbReference type="EMBL" id="KI696648">
    <property type="protein sequence ID" value="ETM31075.1"/>
    <property type="molecule type" value="Genomic_DNA"/>
</dbReference>
<proteinExistence type="predicted"/>